<proteinExistence type="predicted"/>
<sequence>MNDVAAAGFGFYDGIAPETDFDRLADGSAYRPLPGDWFVGVADIVDSTGHIAAGRYKTVNTVGAAVISAQINAAKGAAFPFVFGGDGAGFAFPEAHRAVAEDALARVIRWADEEFGFTMRGALVPVADVRAAGLDVQVARYRPSTGVDYAMFAGGGLAWAEKAMKAGRYGIEPAPAGTFPDLEGLSCRWTPMRARNGKILSILIVPQPGAAPGQVAGVAQRVLEITKRLDRGGHPVPAEGPGVGWPPEGLALEAHATHGRTSLLRRKAYLLAATFMAYVLFKTRWRAGTFDPSHYVHTTRDNADYRKFDDGLKMTIDCDAETRMKIEAVLKRAQADGIVSYGLFEQDEAIMTCIVPAVSRDDHVHFIDGAAGGYTSAATAIRQTAAGASQA</sequence>
<evidence type="ECO:0000313" key="2">
    <source>
        <dbReference type="Proteomes" id="UP000182840"/>
    </source>
</evidence>
<protein>
    <submittedName>
        <fullName evidence="1">Adenylate cyclase</fullName>
    </submittedName>
</protein>
<organism evidence="1 2">
    <name type="scientific">Aquibium oceanicum</name>
    <dbReference type="NCBI Taxonomy" id="1670800"/>
    <lineage>
        <taxon>Bacteria</taxon>
        <taxon>Pseudomonadati</taxon>
        <taxon>Pseudomonadota</taxon>
        <taxon>Alphaproteobacteria</taxon>
        <taxon>Hyphomicrobiales</taxon>
        <taxon>Phyllobacteriaceae</taxon>
        <taxon>Aquibium</taxon>
    </lineage>
</organism>
<dbReference type="OrthoDB" id="5342145at2"/>
<keyword evidence="2" id="KW-1185">Reference proteome</keyword>
<name>A0A1L3SUC7_9HYPH</name>
<dbReference type="Proteomes" id="UP000182840">
    <property type="component" value="Chromosome"/>
</dbReference>
<dbReference type="KEGG" id="meso:BSQ44_17655"/>
<gene>
    <name evidence="1" type="ORF">BSQ44_17655</name>
</gene>
<dbReference type="RefSeq" id="WP_072606458.1">
    <property type="nucleotide sequence ID" value="NZ_CP018171.1"/>
</dbReference>
<dbReference type="Pfam" id="PF11294">
    <property type="entry name" value="DUF3095"/>
    <property type="match status" value="1"/>
</dbReference>
<evidence type="ECO:0000313" key="1">
    <source>
        <dbReference type="EMBL" id="APH72988.1"/>
    </source>
</evidence>
<dbReference type="STRING" id="1670800.BSQ44_17655"/>
<accession>A0A1L3SUC7</accession>
<dbReference type="InterPro" id="IPR021445">
    <property type="entry name" value="DUF3095"/>
</dbReference>
<dbReference type="AlphaFoldDB" id="A0A1L3SUC7"/>
<reference evidence="2" key="1">
    <citation type="submission" date="2016-11" db="EMBL/GenBank/DDBJ databases">
        <title>Mesorhizobium oceanicum sp. nov., isolated from deep seawater in South China Sea.</title>
        <authorList>
            <person name="Fu G.-Y."/>
        </authorList>
    </citation>
    <scope>NUCLEOTIDE SEQUENCE [LARGE SCALE GENOMIC DNA]</scope>
    <source>
        <strain evidence="2">B7</strain>
    </source>
</reference>
<dbReference type="EMBL" id="CP018171">
    <property type="protein sequence ID" value="APH72988.1"/>
    <property type="molecule type" value="Genomic_DNA"/>
</dbReference>